<dbReference type="OrthoDB" id="5289372at2"/>
<dbReference type="EMBL" id="JAMZDY010000001">
    <property type="protein sequence ID" value="MCP2370150.1"/>
    <property type="molecule type" value="Genomic_DNA"/>
</dbReference>
<keyword evidence="1" id="KW-0812">Transmembrane</keyword>
<reference evidence="2" key="1">
    <citation type="submission" date="2022-06" db="EMBL/GenBank/DDBJ databases">
        <title>Sequencing the genomes of 1000 actinobacteria strains.</title>
        <authorList>
            <person name="Klenk H.-P."/>
        </authorList>
    </citation>
    <scope>NUCLEOTIDE SEQUENCE</scope>
    <source>
        <strain evidence="2">DSM 22016</strain>
    </source>
</reference>
<keyword evidence="3" id="KW-1185">Reference proteome</keyword>
<accession>A0A9X2KBH0</accession>
<organism evidence="2 3">
    <name type="scientific">Agromyces terreus</name>
    <dbReference type="NCBI Taxonomy" id="424795"/>
    <lineage>
        <taxon>Bacteria</taxon>
        <taxon>Bacillati</taxon>
        <taxon>Actinomycetota</taxon>
        <taxon>Actinomycetes</taxon>
        <taxon>Micrococcales</taxon>
        <taxon>Microbacteriaceae</taxon>
        <taxon>Agromyces</taxon>
    </lineage>
</organism>
<proteinExistence type="predicted"/>
<keyword evidence="1" id="KW-1133">Transmembrane helix</keyword>
<dbReference type="Proteomes" id="UP001139722">
    <property type="component" value="Unassembled WGS sequence"/>
</dbReference>
<feature type="transmembrane region" description="Helical" evidence="1">
    <location>
        <begin position="15"/>
        <end position="40"/>
    </location>
</feature>
<evidence type="ECO:0000313" key="3">
    <source>
        <dbReference type="Proteomes" id="UP001139722"/>
    </source>
</evidence>
<evidence type="ECO:0000256" key="1">
    <source>
        <dbReference type="SAM" id="Phobius"/>
    </source>
</evidence>
<keyword evidence="1" id="KW-0472">Membrane</keyword>
<dbReference type="RefSeq" id="WP_156998656.1">
    <property type="nucleotide sequence ID" value="NZ_BAAANU010000006.1"/>
</dbReference>
<sequence>MTDALTTTRPARPRALLVTGVIGGVSATLIIWWAFSNLIAKDYGKPLFRRAIADDAPERAVASTPGSPQAQPAA</sequence>
<comment type="caution">
    <text evidence="2">The sequence shown here is derived from an EMBL/GenBank/DDBJ whole genome shotgun (WGS) entry which is preliminary data.</text>
</comment>
<evidence type="ECO:0000313" key="2">
    <source>
        <dbReference type="EMBL" id="MCP2370150.1"/>
    </source>
</evidence>
<gene>
    <name evidence="2" type="ORF">BJ978_000826</name>
</gene>
<dbReference type="AlphaFoldDB" id="A0A9X2KBH0"/>
<protein>
    <submittedName>
        <fullName evidence="2">Uncharacterized protein</fullName>
    </submittedName>
</protein>
<name>A0A9X2KBH0_9MICO</name>